<dbReference type="EMBL" id="JACIHP010000002">
    <property type="protein sequence ID" value="MBB4491409.1"/>
    <property type="molecule type" value="Genomic_DNA"/>
</dbReference>
<organism evidence="1 2">
    <name type="scientific">Agrobacterium radiobacter</name>
    <dbReference type="NCBI Taxonomy" id="362"/>
    <lineage>
        <taxon>Bacteria</taxon>
        <taxon>Pseudomonadati</taxon>
        <taxon>Pseudomonadota</taxon>
        <taxon>Alphaproteobacteria</taxon>
        <taxon>Hyphomicrobiales</taxon>
        <taxon>Rhizobiaceae</taxon>
        <taxon>Rhizobium/Agrobacterium group</taxon>
        <taxon>Agrobacterium</taxon>
        <taxon>Agrobacterium tumefaciens complex</taxon>
    </lineage>
</organism>
<sequence length="109" mass="11983">MAYYVDELLDHTGKSLGWFVFYANGDIFLGPYGNDEANNFVYHLNRDEPIPDLVPSGQREVTVDLYNGEGFFGTAVFDEYGRFVTGTFKRAAVQATASVSSSGIRNPGA</sequence>
<reference evidence="1 2" key="1">
    <citation type="submission" date="2020-08" db="EMBL/GenBank/DDBJ databases">
        <title>Genomic Encyclopedia of Type Strains, Phase IV (KMG-V): Genome sequencing to study the core and pangenomes of soil and plant-associated prokaryotes.</title>
        <authorList>
            <person name="Whitman W."/>
        </authorList>
    </citation>
    <scope>NUCLEOTIDE SEQUENCE [LARGE SCALE GENOMIC DNA]</scope>
    <source>
        <strain evidence="1 2">SEMIA 461</strain>
    </source>
</reference>
<protein>
    <submittedName>
        <fullName evidence="1">Uncharacterized protein</fullName>
    </submittedName>
</protein>
<evidence type="ECO:0000313" key="2">
    <source>
        <dbReference type="Proteomes" id="UP000534590"/>
    </source>
</evidence>
<evidence type="ECO:0000313" key="1">
    <source>
        <dbReference type="EMBL" id="MBB4491409.1"/>
    </source>
</evidence>
<dbReference type="Proteomes" id="UP000534590">
    <property type="component" value="Unassembled WGS sequence"/>
</dbReference>
<dbReference type="RefSeq" id="WP_135521565.1">
    <property type="nucleotide sequence ID" value="NZ_JACIGN010000002.1"/>
</dbReference>
<accession>A0ABR6J8Y9</accession>
<keyword evidence="2" id="KW-1185">Reference proteome</keyword>
<comment type="caution">
    <text evidence="1">The sequence shown here is derived from an EMBL/GenBank/DDBJ whole genome shotgun (WGS) entry which is preliminary data.</text>
</comment>
<proteinExistence type="predicted"/>
<gene>
    <name evidence="1" type="ORF">GGE40_003240</name>
</gene>
<name>A0ABR6J8Y9_AGRRD</name>